<keyword evidence="4 6" id="KW-1133">Transmembrane helix</keyword>
<feature type="transmembrane region" description="Helical" evidence="6">
    <location>
        <begin position="155"/>
        <end position="177"/>
    </location>
</feature>
<feature type="transmembrane region" description="Helical" evidence="6">
    <location>
        <begin position="63"/>
        <end position="84"/>
    </location>
</feature>
<feature type="transmembrane region" description="Helical" evidence="6">
    <location>
        <begin position="96"/>
        <end position="115"/>
    </location>
</feature>
<feature type="transmembrane region" description="Helical" evidence="6">
    <location>
        <begin position="295"/>
        <end position="317"/>
    </location>
</feature>
<dbReference type="PROSITE" id="PS50850">
    <property type="entry name" value="MFS"/>
    <property type="match status" value="1"/>
</dbReference>
<dbReference type="GO" id="GO:0022857">
    <property type="term" value="F:transmembrane transporter activity"/>
    <property type="evidence" value="ECO:0007669"/>
    <property type="project" value="InterPro"/>
</dbReference>
<feature type="domain" description="Major facilitator superfamily (MFS) profile" evidence="7">
    <location>
        <begin position="29"/>
        <end position="444"/>
    </location>
</feature>
<feature type="transmembrane region" description="Helical" evidence="6">
    <location>
        <begin position="324"/>
        <end position="347"/>
    </location>
</feature>
<accession>A0A7T2W1D5</accession>
<feature type="transmembrane region" description="Helical" evidence="6">
    <location>
        <begin position="254"/>
        <end position="275"/>
    </location>
</feature>
<feature type="transmembrane region" description="Helical" evidence="6">
    <location>
        <begin position="390"/>
        <end position="411"/>
    </location>
</feature>
<dbReference type="Proteomes" id="UP000594778">
    <property type="component" value="Chromosome"/>
</dbReference>
<dbReference type="InterPro" id="IPR011701">
    <property type="entry name" value="MFS"/>
</dbReference>
<dbReference type="SUPFAM" id="SSF103473">
    <property type="entry name" value="MFS general substrate transporter"/>
    <property type="match status" value="1"/>
</dbReference>
<evidence type="ECO:0000256" key="3">
    <source>
        <dbReference type="ARBA" id="ARBA00022692"/>
    </source>
</evidence>
<dbReference type="InterPro" id="IPR020846">
    <property type="entry name" value="MFS_dom"/>
</dbReference>
<name>A0A7T2W1D5_DELAC</name>
<feature type="transmembrane region" description="Helical" evidence="6">
    <location>
        <begin position="25"/>
        <end position="43"/>
    </location>
</feature>
<dbReference type="PANTHER" id="PTHR23505:SF79">
    <property type="entry name" value="PROTEIN SPINSTER"/>
    <property type="match status" value="1"/>
</dbReference>
<feature type="transmembrane region" description="Helical" evidence="6">
    <location>
        <begin position="197"/>
        <end position="218"/>
    </location>
</feature>
<dbReference type="EMBL" id="CP065668">
    <property type="protein sequence ID" value="QPS10243.1"/>
    <property type="molecule type" value="Genomic_DNA"/>
</dbReference>
<organism evidence="8 9">
    <name type="scientific">Delftia acidovorans</name>
    <name type="common">Pseudomonas acidovorans</name>
    <name type="synonym">Comamonas acidovorans</name>
    <dbReference type="NCBI Taxonomy" id="80866"/>
    <lineage>
        <taxon>Bacteria</taxon>
        <taxon>Pseudomonadati</taxon>
        <taxon>Pseudomonadota</taxon>
        <taxon>Betaproteobacteria</taxon>
        <taxon>Burkholderiales</taxon>
        <taxon>Comamonadaceae</taxon>
        <taxon>Delftia</taxon>
    </lineage>
</organism>
<evidence type="ECO:0000313" key="9">
    <source>
        <dbReference type="Proteomes" id="UP000594778"/>
    </source>
</evidence>
<comment type="subcellular location">
    <subcellularLocation>
        <location evidence="1">Membrane</location>
        <topology evidence="1">Multi-pass membrane protein</topology>
    </subcellularLocation>
</comment>
<proteinExistence type="predicted"/>
<feature type="transmembrane region" description="Helical" evidence="6">
    <location>
        <begin position="353"/>
        <end position="378"/>
    </location>
</feature>
<evidence type="ECO:0000256" key="6">
    <source>
        <dbReference type="SAM" id="Phobius"/>
    </source>
</evidence>
<evidence type="ECO:0000256" key="5">
    <source>
        <dbReference type="ARBA" id="ARBA00023136"/>
    </source>
</evidence>
<evidence type="ECO:0000259" key="7">
    <source>
        <dbReference type="PROSITE" id="PS50850"/>
    </source>
</evidence>
<evidence type="ECO:0000256" key="4">
    <source>
        <dbReference type="ARBA" id="ARBA00022989"/>
    </source>
</evidence>
<keyword evidence="5 6" id="KW-0472">Membrane</keyword>
<dbReference type="RefSeq" id="WP_197956817.1">
    <property type="nucleotide sequence ID" value="NZ_CP065668.1"/>
</dbReference>
<keyword evidence="3 6" id="KW-0812">Transmembrane</keyword>
<dbReference type="AlphaFoldDB" id="A0A7T2W1D5"/>
<dbReference type="Gene3D" id="1.20.1250.20">
    <property type="entry name" value="MFS general substrate transporter like domains"/>
    <property type="match status" value="1"/>
</dbReference>
<dbReference type="GO" id="GO:0016020">
    <property type="term" value="C:membrane"/>
    <property type="evidence" value="ECO:0007669"/>
    <property type="project" value="UniProtKB-SubCell"/>
</dbReference>
<dbReference type="PANTHER" id="PTHR23505">
    <property type="entry name" value="SPINSTER"/>
    <property type="match status" value="1"/>
</dbReference>
<protein>
    <submittedName>
        <fullName evidence="8">MFS transporter</fullName>
    </submittedName>
</protein>
<evidence type="ECO:0000256" key="2">
    <source>
        <dbReference type="ARBA" id="ARBA00022448"/>
    </source>
</evidence>
<keyword evidence="2" id="KW-0813">Transport</keyword>
<sequence length="458" mass="48610">MSLPYPPGRVSTPTPTAAESNGLGYAYYVTIILLLAYTLSFVDRQILGLLVQPIKKDLQLSDWVFSIVHGFAFAIFYTFVGIFLGRLADRWNRRNLIVIGMAIWVVATAAGGYVTGFVSLFVARMFVGVGEAALSPAAYSMLADYFPPERRARAMSIYTSGVYIGSATAFIVGGLVIQATSQAGEVVFPLLGSFKPWQAAFIFVALPGIPLVALMYTVREPVRRGLQARAASAKMAAPAVPAPDLSHVFRNKRAFLPLLLAPGITAMITFGVTAWLPATFIRQWGWTPGEIGPAYGVIILTFGIGGMLLSGFLADYLTARGKQVGSIVISLVATGVLIVTGLVLAFAPSPTVALAAVAATTFFLGMPVALAPPILQAVTPNQLRGQVTSIYLLLINLIGLGLGPFLVAFFTDFVFHDEKLVGLSLGLVSALAALLSVLCLASAIGPYRRLVAAMEGRA</sequence>
<feature type="transmembrane region" description="Helical" evidence="6">
    <location>
        <begin position="423"/>
        <end position="447"/>
    </location>
</feature>
<dbReference type="InterPro" id="IPR044770">
    <property type="entry name" value="MFS_spinster-like"/>
</dbReference>
<gene>
    <name evidence="8" type="ORF">I6G66_09685</name>
</gene>
<reference evidence="8 9" key="1">
    <citation type="submission" date="2020-12" db="EMBL/GenBank/DDBJ databases">
        <title>FDA dAtabase for Regulatory Grade micrObial Sequences (FDA-ARGOS): Supporting development and validation of Infectious Disease Dx tests.</title>
        <authorList>
            <person name="Sproer C."/>
            <person name="Gronow S."/>
            <person name="Severitt S."/>
            <person name="Schroder I."/>
            <person name="Tallon L."/>
            <person name="Sadzewicz L."/>
            <person name="Zhao X."/>
            <person name="Boylan J."/>
            <person name="Ott S."/>
            <person name="Bowen H."/>
            <person name="Vavikolanu K."/>
            <person name="Mehta A."/>
            <person name="Aluvathingal J."/>
            <person name="Nadendla S."/>
            <person name="Lowell S."/>
            <person name="Myers T."/>
            <person name="Yan Y."/>
            <person name="Sichtig H."/>
        </authorList>
    </citation>
    <scope>NUCLEOTIDE SEQUENCE [LARGE SCALE GENOMIC DNA]</scope>
    <source>
        <strain evidence="8 9">FDAARGOS_909</strain>
    </source>
</reference>
<evidence type="ECO:0000256" key="1">
    <source>
        <dbReference type="ARBA" id="ARBA00004141"/>
    </source>
</evidence>
<dbReference type="InterPro" id="IPR036259">
    <property type="entry name" value="MFS_trans_sf"/>
</dbReference>
<evidence type="ECO:0000313" key="8">
    <source>
        <dbReference type="EMBL" id="QPS10243.1"/>
    </source>
</evidence>
<dbReference type="Pfam" id="PF07690">
    <property type="entry name" value="MFS_1"/>
    <property type="match status" value="1"/>
</dbReference>